<feature type="coiled-coil region" evidence="1">
    <location>
        <begin position="185"/>
        <end position="219"/>
    </location>
</feature>
<dbReference type="InterPro" id="IPR041657">
    <property type="entry name" value="HTH_17"/>
</dbReference>
<dbReference type="Gene3D" id="1.10.1660.10">
    <property type="match status" value="1"/>
</dbReference>
<organism evidence="4 5">
    <name type="scientific">Sulfobacillus benefaciens</name>
    <dbReference type="NCBI Taxonomy" id="453960"/>
    <lineage>
        <taxon>Bacteria</taxon>
        <taxon>Bacillati</taxon>
        <taxon>Bacillota</taxon>
        <taxon>Clostridia</taxon>
        <taxon>Eubacteriales</taxon>
        <taxon>Clostridiales Family XVII. Incertae Sedis</taxon>
        <taxon>Sulfobacillus</taxon>
    </lineage>
</organism>
<evidence type="ECO:0000256" key="1">
    <source>
        <dbReference type="SAM" id="Coils"/>
    </source>
</evidence>
<dbReference type="AlphaFoldDB" id="A0A2T2XFX8"/>
<dbReference type="SUPFAM" id="SSF46955">
    <property type="entry name" value="Putative DNA-binding domain"/>
    <property type="match status" value="1"/>
</dbReference>
<feature type="domain" description="Helix-turn-helix" evidence="3">
    <location>
        <begin position="10"/>
        <end position="62"/>
    </location>
</feature>
<name>A0A2T2XFX8_9FIRM</name>
<dbReference type="EMBL" id="PXYW01000021">
    <property type="protein sequence ID" value="PSR33411.1"/>
    <property type="molecule type" value="Genomic_DNA"/>
</dbReference>
<feature type="region of interest" description="Disordered" evidence="2">
    <location>
        <begin position="148"/>
        <end position="182"/>
    </location>
</feature>
<proteinExistence type="predicted"/>
<evidence type="ECO:0000313" key="5">
    <source>
        <dbReference type="Proteomes" id="UP000242972"/>
    </source>
</evidence>
<protein>
    <recommendedName>
        <fullName evidence="3">Helix-turn-helix domain-containing protein</fullName>
    </recommendedName>
</protein>
<dbReference type="Proteomes" id="UP000242972">
    <property type="component" value="Unassembled WGS sequence"/>
</dbReference>
<accession>A0A2T2XFX8</accession>
<sequence length="221" mass="24976">MEVNRVIGHYLRVQDAAELLGVSPVTIRWYSQQGWLPTYRVGRGRVSHRRFKYGDIMALARRTGRFVPEEPQWDQTSDISLEMAAQYLGLSSRYLVDSGWLEPSVRMKWSDLASLESRIYPEPDRTLNDETEERGLPMLGNAAEQQCGCGGRGGQGSHGGMRGRMHGRGGSGWEQSEMPSQEASLLALRRAKRHLEAKKADLEDQIQELEQRIAKHPDNGQ</sequence>
<dbReference type="InterPro" id="IPR009061">
    <property type="entry name" value="DNA-bd_dom_put_sf"/>
</dbReference>
<gene>
    <name evidence="4" type="ORF">C7B46_10160</name>
</gene>
<evidence type="ECO:0000313" key="4">
    <source>
        <dbReference type="EMBL" id="PSR33411.1"/>
    </source>
</evidence>
<reference evidence="4 5" key="1">
    <citation type="journal article" date="2014" name="BMC Genomics">
        <title>Comparison of environmental and isolate Sulfobacillus genomes reveals diverse carbon, sulfur, nitrogen, and hydrogen metabolisms.</title>
        <authorList>
            <person name="Justice N.B."/>
            <person name="Norman A."/>
            <person name="Brown C.T."/>
            <person name="Singh A."/>
            <person name="Thomas B.C."/>
            <person name="Banfield J.F."/>
        </authorList>
    </citation>
    <scope>NUCLEOTIDE SEQUENCE [LARGE SCALE GENOMIC DNA]</scope>
    <source>
        <strain evidence="4">AMDSBA4</strain>
    </source>
</reference>
<evidence type="ECO:0000259" key="3">
    <source>
        <dbReference type="Pfam" id="PF12728"/>
    </source>
</evidence>
<dbReference type="Pfam" id="PF12728">
    <property type="entry name" value="HTH_17"/>
    <property type="match status" value="1"/>
</dbReference>
<evidence type="ECO:0000256" key="2">
    <source>
        <dbReference type="SAM" id="MobiDB-lite"/>
    </source>
</evidence>
<keyword evidence="1" id="KW-0175">Coiled coil</keyword>
<feature type="compositionally biased region" description="Gly residues" evidence="2">
    <location>
        <begin position="148"/>
        <end position="160"/>
    </location>
</feature>
<comment type="caution">
    <text evidence="4">The sequence shown here is derived from an EMBL/GenBank/DDBJ whole genome shotgun (WGS) entry which is preliminary data.</text>
</comment>
<feature type="compositionally biased region" description="Polar residues" evidence="2">
    <location>
        <begin position="173"/>
        <end position="182"/>
    </location>
</feature>